<reference evidence="3 4" key="1">
    <citation type="submission" date="2018-08" db="EMBL/GenBank/DDBJ databases">
        <title>Genome Lactobacillus garii FI11369.</title>
        <authorList>
            <person name="Diaz M."/>
            <person name="Narbad A."/>
        </authorList>
    </citation>
    <scope>NUCLEOTIDE SEQUENCE [LARGE SCALE GENOMIC DNA]</scope>
    <source>
        <strain evidence="3 4">FI11369</strain>
    </source>
</reference>
<feature type="domain" description="Sensor histidine kinase NatK-like C-terminal" evidence="2">
    <location>
        <begin position="345"/>
        <end position="442"/>
    </location>
</feature>
<evidence type="ECO:0000259" key="2">
    <source>
        <dbReference type="Pfam" id="PF14501"/>
    </source>
</evidence>
<keyword evidence="1" id="KW-0812">Transmembrane</keyword>
<dbReference type="RefSeq" id="WP_125072524.1">
    <property type="nucleotide sequence ID" value="NZ_QWZQ01000026.1"/>
</dbReference>
<dbReference type="Pfam" id="PF14501">
    <property type="entry name" value="HATPase_c_5"/>
    <property type="match status" value="1"/>
</dbReference>
<keyword evidence="1" id="KW-1133">Transmembrane helix</keyword>
<dbReference type="InterPro" id="IPR036890">
    <property type="entry name" value="HATPase_C_sf"/>
</dbReference>
<evidence type="ECO:0000313" key="4">
    <source>
        <dbReference type="Proteomes" id="UP000283633"/>
    </source>
</evidence>
<dbReference type="Gene3D" id="3.30.565.10">
    <property type="entry name" value="Histidine kinase-like ATPase, C-terminal domain"/>
    <property type="match status" value="1"/>
</dbReference>
<keyword evidence="4" id="KW-1185">Reference proteome</keyword>
<name>A0A426D6G2_9LACO</name>
<organism evidence="3 4">
    <name type="scientific">Lactiplantibacillus garii</name>
    <dbReference type="NCBI Taxonomy" id="2306423"/>
    <lineage>
        <taxon>Bacteria</taxon>
        <taxon>Bacillati</taxon>
        <taxon>Bacillota</taxon>
        <taxon>Bacilli</taxon>
        <taxon>Lactobacillales</taxon>
        <taxon>Lactobacillaceae</taxon>
        <taxon>Lactiplantibacillus</taxon>
    </lineage>
</organism>
<dbReference type="OrthoDB" id="1652078at2"/>
<feature type="transmembrane region" description="Helical" evidence="1">
    <location>
        <begin position="35"/>
        <end position="52"/>
    </location>
</feature>
<gene>
    <name evidence="3" type="ORF">D1831_08620</name>
</gene>
<protein>
    <submittedName>
        <fullName evidence="3">GHKL domain-containing protein</fullName>
    </submittedName>
</protein>
<dbReference type="EMBL" id="QWZQ01000026">
    <property type="protein sequence ID" value="RRK10215.1"/>
    <property type="molecule type" value="Genomic_DNA"/>
</dbReference>
<evidence type="ECO:0000256" key="1">
    <source>
        <dbReference type="SAM" id="Phobius"/>
    </source>
</evidence>
<feature type="transmembrane region" description="Helical" evidence="1">
    <location>
        <begin position="201"/>
        <end position="222"/>
    </location>
</feature>
<keyword evidence="1" id="KW-0472">Membrane</keyword>
<dbReference type="SUPFAM" id="SSF55874">
    <property type="entry name" value="ATPase domain of HSP90 chaperone/DNA topoisomerase II/histidine kinase"/>
    <property type="match status" value="1"/>
</dbReference>
<feature type="transmembrane region" description="Helical" evidence="1">
    <location>
        <begin position="85"/>
        <end position="110"/>
    </location>
</feature>
<feature type="transmembrane region" description="Helical" evidence="1">
    <location>
        <begin position="6"/>
        <end position="23"/>
    </location>
</feature>
<dbReference type="AlphaFoldDB" id="A0A426D6G2"/>
<feature type="transmembrane region" description="Helical" evidence="1">
    <location>
        <begin position="177"/>
        <end position="195"/>
    </location>
</feature>
<dbReference type="PANTHER" id="PTHR40448">
    <property type="entry name" value="TWO-COMPONENT SENSOR HISTIDINE KINASE"/>
    <property type="match status" value="1"/>
</dbReference>
<evidence type="ECO:0000313" key="3">
    <source>
        <dbReference type="EMBL" id="RRK10215.1"/>
    </source>
</evidence>
<dbReference type="GO" id="GO:0042802">
    <property type="term" value="F:identical protein binding"/>
    <property type="evidence" value="ECO:0007669"/>
    <property type="project" value="TreeGrafter"/>
</dbReference>
<feature type="transmembrane region" description="Helical" evidence="1">
    <location>
        <begin position="58"/>
        <end position="78"/>
    </location>
</feature>
<feature type="transmembrane region" description="Helical" evidence="1">
    <location>
        <begin position="136"/>
        <end position="157"/>
    </location>
</feature>
<dbReference type="Proteomes" id="UP000283633">
    <property type="component" value="Unassembled WGS sequence"/>
</dbReference>
<proteinExistence type="predicted"/>
<dbReference type="PANTHER" id="PTHR40448:SF1">
    <property type="entry name" value="TWO-COMPONENT SENSOR HISTIDINE KINASE"/>
    <property type="match status" value="1"/>
</dbReference>
<sequence length="446" mass="50386">MSVGWLYVLTYISGTYEFLFMIITFREYLTWKIGLVWFGLVVGVCLVLFPAISSLLPGVPLVFFYIIPLVVTTTVMSSKMLQTNWLLMLPLAIFLNAAKRLIGAIFGNLVKYLTQSTSPMLTQQVLHLQRVEDLNLFWAVVIGLPFIIILALAAHHWVVKVSAADFLRRTRVERSDYLLVSLCFIMYIFVYTFAMESSITNQTYAAIVASIVFGGVGLYLVLNKSSRLNDQQLMDSLGKYNQLLSHHNQTLHLFKHDYENILLSLAHFIETRDIDGLSRYFKAEIEPTKELFGENTGLSSLRFLEIPELNGLIYSKYDEALARHVDLRILVLERVKLVDQPLVPVIRILGNLLDNAIDAAESADHVVRLTIDPSTPNQLRFSVQNQVAPGTDVDLQKLSKSRYTTKPGHLGYGLQSIQSLTNAHVQVHYQVQDQTFSATLTLTASH</sequence>
<comment type="caution">
    <text evidence="3">The sequence shown here is derived from an EMBL/GenBank/DDBJ whole genome shotgun (WGS) entry which is preliminary data.</text>
</comment>
<accession>A0A426D6G2</accession>
<dbReference type="InterPro" id="IPR032834">
    <property type="entry name" value="NatK-like_C"/>
</dbReference>